<feature type="transmembrane region" description="Helical" evidence="8">
    <location>
        <begin position="97"/>
        <end position="117"/>
    </location>
</feature>
<feature type="transmembrane region" description="Helical" evidence="8">
    <location>
        <begin position="70"/>
        <end position="90"/>
    </location>
</feature>
<keyword evidence="11" id="KW-1185">Reference proteome</keyword>
<evidence type="ECO:0000256" key="6">
    <source>
        <dbReference type="ARBA" id="ARBA00022989"/>
    </source>
</evidence>
<evidence type="ECO:0000313" key="10">
    <source>
        <dbReference type="EMBL" id="CUU54552.1"/>
    </source>
</evidence>
<evidence type="ECO:0000313" key="11">
    <source>
        <dbReference type="Proteomes" id="UP000198802"/>
    </source>
</evidence>
<evidence type="ECO:0000259" key="9">
    <source>
        <dbReference type="PROSITE" id="PS50850"/>
    </source>
</evidence>
<dbReference type="RefSeq" id="WP_091272209.1">
    <property type="nucleotide sequence ID" value="NZ_FAOZ01000003.1"/>
</dbReference>
<feature type="transmembrane region" description="Helical" evidence="8">
    <location>
        <begin position="354"/>
        <end position="372"/>
    </location>
</feature>
<keyword evidence="6 8" id="KW-1133">Transmembrane helix</keyword>
<gene>
    <name evidence="10" type="ORF">Ga0074812_10342</name>
</gene>
<feature type="transmembrane region" description="Helical" evidence="8">
    <location>
        <begin position="184"/>
        <end position="207"/>
    </location>
</feature>
<dbReference type="Proteomes" id="UP000198802">
    <property type="component" value="Unassembled WGS sequence"/>
</dbReference>
<feature type="transmembrane region" description="Helical" evidence="8">
    <location>
        <begin position="32"/>
        <end position="58"/>
    </location>
</feature>
<keyword evidence="3" id="KW-0813">Transport</keyword>
<feature type="transmembrane region" description="Helical" evidence="8">
    <location>
        <begin position="324"/>
        <end position="342"/>
    </location>
</feature>
<dbReference type="PROSITE" id="PS50850">
    <property type="entry name" value="MFS"/>
    <property type="match status" value="1"/>
</dbReference>
<dbReference type="GO" id="GO:0005886">
    <property type="term" value="C:plasma membrane"/>
    <property type="evidence" value="ECO:0007669"/>
    <property type="project" value="UniProtKB-SubCell"/>
</dbReference>
<proteinExistence type="inferred from homology"/>
<dbReference type="NCBIfam" id="TIGR00711">
    <property type="entry name" value="efflux_EmrB"/>
    <property type="match status" value="1"/>
</dbReference>
<keyword evidence="4" id="KW-1003">Cell membrane</keyword>
<reference evidence="11" key="1">
    <citation type="submission" date="2015-11" db="EMBL/GenBank/DDBJ databases">
        <authorList>
            <person name="Varghese N."/>
        </authorList>
    </citation>
    <scope>NUCLEOTIDE SEQUENCE [LARGE SCALE GENOMIC DNA]</scope>
    <source>
        <strain evidence="11">DSM 45899</strain>
    </source>
</reference>
<keyword evidence="5 8" id="KW-0812">Transmembrane</keyword>
<name>A0A0S4QIE5_9ACTN</name>
<feature type="transmembrane region" description="Helical" evidence="8">
    <location>
        <begin position="418"/>
        <end position="442"/>
    </location>
</feature>
<evidence type="ECO:0000256" key="4">
    <source>
        <dbReference type="ARBA" id="ARBA00022475"/>
    </source>
</evidence>
<evidence type="ECO:0000256" key="5">
    <source>
        <dbReference type="ARBA" id="ARBA00022692"/>
    </source>
</evidence>
<dbReference type="GO" id="GO:0022857">
    <property type="term" value="F:transmembrane transporter activity"/>
    <property type="evidence" value="ECO:0007669"/>
    <property type="project" value="InterPro"/>
</dbReference>
<feature type="transmembrane region" description="Helical" evidence="8">
    <location>
        <begin position="156"/>
        <end position="178"/>
    </location>
</feature>
<evidence type="ECO:0000256" key="7">
    <source>
        <dbReference type="ARBA" id="ARBA00023136"/>
    </source>
</evidence>
<dbReference type="InterPro" id="IPR004638">
    <property type="entry name" value="EmrB-like"/>
</dbReference>
<feature type="domain" description="Major facilitator superfamily (MFS) profile" evidence="9">
    <location>
        <begin position="32"/>
        <end position="480"/>
    </location>
</feature>
<protein>
    <submittedName>
        <fullName evidence="10">Drug resistance transporter, EmrB/QacA subfamily</fullName>
    </submittedName>
</protein>
<dbReference type="SUPFAM" id="SSF103473">
    <property type="entry name" value="MFS general substrate transporter"/>
    <property type="match status" value="1"/>
</dbReference>
<feature type="transmembrane region" description="Helical" evidence="8">
    <location>
        <begin position="288"/>
        <end position="312"/>
    </location>
</feature>
<feature type="transmembrane region" description="Helical" evidence="8">
    <location>
        <begin position="378"/>
        <end position="397"/>
    </location>
</feature>
<dbReference type="PANTHER" id="PTHR42718">
    <property type="entry name" value="MAJOR FACILITATOR SUPERFAMILY MULTIDRUG TRANSPORTER MFSC"/>
    <property type="match status" value="1"/>
</dbReference>
<dbReference type="Gene3D" id="1.20.1250.20">
    <property type="entry name" value="MFS general substrate transporter like domains"/>
    <property type="match status" value="2"/>
</dbReference>
<feature type="transmembrane region" description="Helical" evidence="8">
    <location>
        <begin position="454"/>
        <end position="473"/>
    </location>
</feature>
<feature type="transmembrane region" description="Helical" evidence="8">
    <location>
        <begin position="245"/>
        <end position="267"/>
    </location>
</feature>
<comment type="subcellular location">
    <subcellularLocation>
        <location evidence="1">Cell membrane</location>
        <topology evidence="1">Multi-pass membrane protein</topology>
    </subcellularLocation>
</comment>
<accession>A0A0S4QIE5</accession>
<dbReference type="PANTHER" id="PTHR42718:SF9">
    <property type="entry name" value="MAJOR FACILITATOR SUPERFAMILY MULTIDRUG TRANSPORTER MFSC"/>
    <property type="match status" value="1"/>
</dbReference>
<dbReference type="InterPro" id="IPR020846">
    <property type="entry name" value="MFS_dom"/>
</dbReference>
<dbReference type="EMBL" id="FAOZ01000003">
    <property type="protein sequence ID" value="CUU54552.1"/>
    <property type="molecule type" value="Genomic_DNA"/>
</dbReference>
<evidence type="ECO:0000256" key="1">
    <source>
        <dbReference type="ARBA" id="ARBA00004651"/>
    </source>
</evidence>
<dbReference type="InterPro" id="IPR036259">
    <property type="entry name" value="MFS_trans_sf"/>
</dbReference>
<evidence type="ECO:0000256" key="8">
    <source>
        <dbReference type="SAM" id="Phobius"/>
    </source>
</evidence>
<dbReference type="Pfam" id="PF07690">
    <property type="entry name" value="MFS_1"/>
    <property type="match status" value="1"/>
</dbReference>
<organism evidence="10 11">
    <name type="scientific">Parafrankia irregularis</name>
    <dbReference type="NCBI Taxonomy" id="795642"/>
    <lineage>
        <taxon>Bacteria</taxon>
        <taxon>Bacillati</taxon>
        <taxon>Actinomycetota</taxon>
        <taxon>Actinomycetes</taxon>
        <taxon>Frankiales</taxon>
        <taxon>Frankiaceae</taxon>
        <taxon>Parafrankia</taxon>
    </lineage>
</organism>
<dbReference type="AlphaFoldDB" id="A0A0S4QIE5"/>
<sequence length="491" mass="50012">MTEHKVLTVNDATAPTAAGAPDDRLDGPLVRLIAVMLVGGVLALLDATIVNVAIGTLGDAFEAPLGTIEWVSTGYLLAVAVAIPVTGWAVDRYGGRVVWLLGLAVFTGASLLASVAWSAGTLIAFRVLQGIGGGMLEPTRLTVLARAAGPHRAGHVIGLIAVSSTIGPVLGPILGGLILDHLDWRWIFLVNLPIGVVSIALAMWAVPRDRPTHGAGRRIDLLGICLLCPGFAAVVYALSRAAQEGFGVWEVFVGLGVGVALFAGYSAHAYRDPEHAVIDLRLFRGGGYLASIAVMFLVGGALFALMFLLPLYWQEARGRDVLDAGLLLAPLGLGTLIGMPLAGRLADRVGARRLVPGGAALVGAAALVFALSGPNTSVPVLSVASLVAGVGLGFVGAPTMSSVYRTVQPAAVSSATGAIVIARQIGASVGVAAVALIVSARVDDGASAVDAYTASFWWVLGGGVVVLLAGFALPGRPARRPSAVAADADPV</sequence>
<comment type="similarity">
    <text evidence="2">Belongs to the major facilitator superfamily. EmrB family.</text>
</comment>
<keyword evidence="7 8" id="KW-0472">Membrane</keyword>
<evidence type="ECO:0000256" key="3">
    <source>
        <dbReference type="ARBA" id="ARBA00022448"/>
    </source>
</evidence>
<dbReference type="InterPro" id="IPR011701">
    <property type="entry name" value="MFS"/>
</dbReference>
<evidence type="ECO:0000256" key="2">
    <source>
        <dbReference type="ARBA" id="ARBA00008537"/>
    </source>
</evidence>
<feature type="transmembrane region" description="Helical" evidence="8">
    <location>
        <begin position="219"/>
        <end position="239"/>
    </location>
</feature>